<dbReference type="Proteomes" id="UP001209878">
    <property type="component" value="Unassembled WGS sequence"/>
</dbReference>
<gene>
    <name evidence="1" type="ORF">NP493_942g00010</name>
</gene>
<protein>
    <submittedName>
        <fullName evidence="1">Uncharacterized protein</fullName>
    </submittedName>
</protein>
<evidence type="ECO:0000313" key="2">
    <source>
        <dbReference type="Proteomes" id="UP001209878"/>
    </source>
</evidence>
<organism evidence="1 2">
    <name type="scientific">Ridgeia piscesae</name>
    <name type="common">Tubeworm</name>
    <dbReference type="NCBI Taxonomy" id="27915"/>
    <lineage>
        <taxon>Eukaryota</taxon>
        <taxon>Metazoa</taxon>
        <taxon>Spiralia</taxon>
        <taxon>Lophotrochozoa</taxon>
        <taxon>Annelida</taxon>
        <taxon>Polychaeta</taxon>
        <taxon>Sedentaria</taxon>
        <taxon>Canalipalpata</taxon>
        <taxon>Sabellida</taxon>
        <taxon>Siboglinidae</taxon>
        <taxon>Ridgeia</taxon>
    </lineage>
</organism>
<reference evidence="1" key="1">
    <citation type="journal article" date="2023" name="Mol. Biol. Evol.">
        <title>Third-Generation Sequencing Reveals the Adaptive Role of the Epigenome in Three Deep-Sea Polychaetes.</title>
        <authorList>
            <person name="Perez M."/>
            <person name="Aroh O."/>
            <person name="Sun Y."/>
            <person name="Lan Y."/>
            <person name="Juniper S.K."/>
            <person name="Young C.R."/>
            <person name="Angers B."/>
            <person name="Qian P.Y."/>
        </authorList>
    </citation>
    <scope>NUCLEOTIDE SEQUENCE</scope>
    <source>
        <strain evidence="1">R07B-5</strain>
    </source>
</reference>
<comment type="caution">
    <text evidence="1">The sequence shown here is derived from an EMBL/GenBank/DDBJ whole genome shotgun (WGS) entry which is preliminary data.</text>
</comment>
<sequence length="51" mass="5681">MKTYIEGATAIIANTVERGFREQRILEDTCRNTRVSTSTSVHTVTVNLAIL</sequence>
<accession>A0AAD9KLK9</accession>
<proteinExistence type="predicted"/>
<evidence type="ECO:0000313" key="1">
    <source>
        <dbReference type="EMBL" id="KAK2172663.1"/>
    </source>
</evidence>
<dbReference type="AlphaFoldDB" id="A0AAD9KLK9"/>
<dbReference type="EMBL" id="JAODUO010000942">
    <property type="protein sequence ID" value="KAK2172663.1"/>
    <property type="molecule type" value="Genomic_DNA"/>
</dbReference>
<name>A0AAD9KLK9_RIDPI</name>
<keyword evidence="2" id="KW-1185">Reference proteome</keyword>